<organism evidence="4 5">
    <name type="scientific">Ranitomeya imitator</name>
    <name type="common">mimic poison frog</name>
    <dbReference type="NCBI Taxonomy" id="111125"/>
    <lineage>
        <taxon>Eukaryota</taxon>
        <taxon>Metazoa</taxon>
        <taxon>Chordata</taxon>
        <taxon>Craniata</taxon>
        <taxon>Vertebrata</taxon>
        <taxon>Euteleostomi</taxon>
        <taxon>Amphibia</taxon>
        <taxon>Batrachia</taxon>
        <taxon>Anura</taxon>
        <taxon>Neobatrachia</taxon>
        <taxon>Hyloidea</taxon>
        <taxon>Dendrobatidae</taxon>
        <taxon>Dendrobatinae</taxon>
        <taxon>Ranitomeya</taxon>
    </lineage>
</organism>
<evidence type="ECO:0000256" key="3">
    <source>
        <dbReference type="SAM" id="Phobius"/>
    </source>
</evidence>
<keyword evidence="2" id="KW-0677">Repeat</keyword>
<dbReference type="PANTHER" id="PTHR12226:SF2">
    <property type="entry name" value="MANNOSE-P-DOLICHOL UTILIZATION DEFECT 1 PROTEIN"/>
    <property type="match status" value="1"/>
</dbReference>
<keyword evidence="3" id="KW-0812">Transmembrane</keyword>
<dbReference type="EMBL" id="CAUEEQ010018061">
    <property type="protein sequence ID" value="CAJ0940760.1"/>
    <property type="molecule type" value="Genomic_DNA"/>
</dbReference>
<feature type="transmembrane region" description="Helical" evidence="3">
    <location>
        <begin position="222"/>
        <end position="240"/>
    </location>
</feature>
<keyword evidence="5" id="KW-1185">Reference proteome</keyword>
<accession>A0ABN9LIV2</accession>
<dbReference type="InterPro" id="IPR016817">
    <property type="entry name" value="MannP-dilichol_defect-1"/>
</dbReference>
<dbReference type="PANTHER" id="PTHR12226">
    <property type="entry name" value="MANNOSE-P-DOLICHOL UTILIZATION DEFECT 1 LEC35 -RELATED"/>
    <property type="match status" value="1"/>
</dbReference>
<sequence>MQVRTYYVTVRKGKATDFHLDKGTLELPSDRPDSVYPVIWHPGLWMLKPSVKGKHRVTKRGPALSNQMFTLVIRGLRRCWRAVCVTALQRPHNDLNSDTAAIGIVVYIATASQNVTDIMPVTPYNITTRNIPVLQERMPGMWGMNQSLYPLTKVQQIVKFLRSGTAEGLNFKLVLLELLALSGSMVHSITHEFPFSSWGEALFLIIQTLIIRFLIQHLGGRTALGVLFLGVYFALVVIPLSPVSPMAVITALQATNMPAVIVSRLIQAVTNYRNSHSGKLSAATVALLFLGSLAVSHIRRVFCM</sequence>
<reference evidence="4" key="1">
    <citation type="submission" date="2023-07" db="EMBL/GenBank/DDBJ databases">
        <authorList>
            <person name="Stuckert A."/>
        </authorList>
    </citation>
    <scope>NUCLEOTIDE SEQUENCE</scope>
</reference>
<keyword evidence="3" id="KW-1133">Transmembrane helix</keyword>
<evidence type="ECO:0000313" key="4">
    <source>
        <dbReference type="EMBL" id="CAJ0940760.1"/>
    </source>
</evidence>
<protein>
    <submittedName>
        <fullName evidence="4">Uncharacterized protein</fullName>
    </submittedName>
</protein>
<evidence type="ECO:0000256" key="2">
    <source>
        <dbReference type="ARBA" id="ARBA00022737"/>
    </source>
</evidence>
<keyword evidence="3" id="KW-0472">Membrane</keyword>
<dbReference type="Proteomes" id="UP001176940">
    <property type="component" value="Unassembled WGS sequence"/>
</dbReference>
<comment type="caution">
    <text evidence="4">The sequence shown here is derived from an EMBL/GenBank/DDBJ whole genome shotgun (WGS) entry which is preliminary data.</text>
</comment>
<feature type="transmembrane region" description="Helical" evidence="3">
    <location>
        <begin position="278"/>
        <end position="298"/>
    </location>
</feature>
<gene>
    <name evidence="4" type="ORF">RIMI_LOCUS8915547</name>
</gene>
<evidence type="ECO:0000313" key="5">
    <source>
        <dbReference type="Proteomes" id="UP001176940"/>
    </source>
</evidence>
<proteinExistence type="predicted"/>
<name>A0ABN9LIV2_9NEOB</name>
<keyword evidence="1" id="KW-0813">Transport</keyword>
<evidence type="ECO:0000256" key="1">
    <source>
        <dbReference type="ARBA" id="ARBA00022448"/>
    </source>
</evidence>